<dbReference type="InterPro" id="IPR025261">
    <property type="entry name" value="Atos-like_cons_dom"/>
</dbReference>
<evidence type="ECO:0000256" key="1">
    <source>
        <dbReference type="SAM" id="MobiDB-lite"/>
    </source>
</evidence>
<feature type="region of interest" description="Disordered" evidence="1">
    <location>
        <begin position="634"/>
        <end position="665"/>
    </location>
</feature>
<dbReference type="ExpressionAtlas" id="A0A3L6DY81">
    <property type="expression patterns" value="baseline and differential"/>
</dbReference>
<feature type="compositionally biased region" description="Basic and acidic residues" evidence="1">
    <location>
        <begin position="263"/>
        <end position="282"/>
    </location>
</feature>
<evidence type="ECO:0000259" key="2">
    <source>
        <dbReference type="SMART" id="SM01177"/>
    </source>
</evidence>
<name>A0A3L6DY81_MAIZE</name>
<feature type="region of interest" description="Disordered" evidence="1">
    <location>
        <begin position="699"/>
        <end position="718"/>
    </location>
</feature>
<protein>
    <recommendedName>
        <fullName evidence="2">Atos-like conserved domain-containing protein</fullName>
    </recommendedName>
</protein>
<dbReference type="EMBL" id="NCVQ01000008">
    <property type="protein sequence ID" value="PWZ13469.1"/>
    <property type="molecule type" value="Genomic_DNA"/>
</dbReference>
<feature type="region of interest" description="Disordered" evidence="1">
    <location>
        <begin position="1150"/>
        <end position="1169"/>
    </location>
</feature>
<accession>A0A3L6DY81</accession>
<feature type="region of interest" description="Disordered" evidence="1">
    <location>
        <begin position="546"/>
        <end position="591"/>
    </location>
</feature>
<dbReference type="Gene3D" id="1.20.1270.60">
    <property type="entry name" value="Arfaptin homology (AH) domain/BAR domain"/>
    <property type="match status" value="1"/>
</dbReference>
<feature type="region of interest" description="Disordered" evidence="1">
    <location>
        <begin position="258"/>
        <end position="287"/>
    </location>
</feature>
<feature type="compositionally biased region" description="Basic and acidic residues" evidence="1">
    <location>
        <begin position="1158"/>
        <end position="1169"/>
    </location>
</feature>
<feature type="compositionally biased region" description="Polar residues" evidence="1">
    <location>
        <begin position="638"/>
        <end position="648"/>
    </location>
</feature>
<evidence type="ECO:0000313" key="4">
    <source>
        <dbReference type="Proteomes" id="UP000251960"/>
    </source>
</evidence>
<dbReference type="PANTHER" id="PTHR34119:SF8">
    <property type="entry name" value="OS09G0509300 PROTEIN"/>
    <property type="match status" value="1"/>
</dbReference>
<feature type="compositionally biased region" description="Low complexity" evidence="1">
    <location>
        <begin position="1091"/>
        <end position="1103"/>
    </location>
</feature>
<feature type="compositionally biased region" description="Basic and acidic residues" evidence="1">
    <location>
        <begin position="572"/>
        <end position="587"/>
    </location>
</feature>
<feature type="region of interest" description="Disordered" evidence="1">
    <location>
        <begin position="353"/>
        <end position="397"/>
    </location>
</feature>
<feature type="compositionally biased region" description="Basic and acidic residues" evidence="1">
    <location>
        <begin position="384"/>
        <end position="393"/>
    </location>
</feature>
<evidence type="ECO:0000313" key="3">
    <source>
        <dbReference type="EMBL" id="PWZ13469.1"/>
    </source>
</evidence>
<feature type="compositionally biased region" description="Low complexity" evidence="1">
    <location>
        <begin position="655"/>
        <end position="665"/>
    </location>
</feature>
<feature type="domain" description="Atos-like conserved" evidence="2">
    <location>
        <begin position="1010"/>
        <end position="1069"/>
    </location>
</feature>
<organism evidence="3 4">
    <name type="scientific">Zea mays</name>
    <name type="common">Maize</name>
    <dbReference type="NCBI Taxonomy" id="4577"/>
    <lineage>
        <taxon>Eukaryota</taxon>
        <taxon>Viridiplantae</taxon>
        <taxon>Streptophyta</taxon>
        <taxon>Embryophyta</taxon>
        <taxon>Tracheophyta</taxon>
        <taxon>Spermatophyta</taxon>
        <taxon>Magnoliopsida</taxon>
        <taxon>Liliopsida</taxon>
        <taxon>Poales</taxon>
        <taxon>Poaceae</taxon>
        <taxon>PACMAD clade</taxon>
        <taxon>Panicoideae</taxon>
        <taxon>Andropogonodae</taxon>
        <taxon>Andropogoneae</taxon>
        <taxon>Tripsacinae</taxon>
        <taxon>Zea</taxon>
    </lineage>
</organism>
<sequence>MKSSLRKLRGFALQRHEQRVDRDRGRGHSTTAAEELLAAAQDMTDMRSCYDNLLSVAAAIANSAYEFSEALQDMGACLLKRITPNKDGINDKVLLLLGKSQFELRKLVDSYRVHVLNTITTPSLSLLNELQTVEEMKRQCDEKRELYEFMLNAQKEKGRSKNAKGDNVASEQLKQAQEDYQEEATLFLFRLKSLKQGQFRSLFTQAARHHAAQLNLFRKGVKSLEAVEPHVRLAAEQQHIDHQFSALEEEDYVVEDENDDEYNDSHDGELSFDYGENKETEKSGIASRNHTEDFFNSSKEDYSSVPHERQRIESQSAPLFPGKKVNTEERIKDLRRSATRKLNTYVLPTPNDVRATSQIASGNPISGPLESKGAFHSSPLHPSADIRDLRDNKLPSPARLSNVQSVLKESNTNTAETRKVLPVGDLALPGYYDLKTLDNNKVKRGSFSGPIASRPRPTENNDVISAAPRHSSAHQPVHMRVSPGNSPPPISSPKIKELHELPRPPVNTSKNTTFPSLVAHSAPLVANPASLTPKVQDHFRARQMLPSTASPLPTPPPGSISRSFSIPSRGRTGSDGKEIEDQQDKGAARMSLSSLPSAQTLLEDRQPLSAAAGSFAEVNDFGMGLPQIPVVKEEEPTEVSTPAGSSFSVDGPCDSGKLLEGSSSGSWFQNPSSISDFKRKFAPGASNGLNSQFRTRHAADDPAGYQSLNPKPRDPKYRSCTKIKSTLQIPAMRVVGFDSGTDGSTGGPDIMVSHKMHSSLVIGNCDSSVGHHEVQARKRVLSPLTNAPPAGQFYGNALNIGSGDEKVQNPRCVRQLSYSGFHDSKKANTGALDSFQPSTRSELRYSDWSTGQGFCKFSSNTFTDGPLLEGRELFPCSDQPGDERIMNLAKVPARLSHSPPPTLSPLRPKWMHRMKAARAQKELTGRIENDIIDLKEMGRSNFDDYSEYVGTIRMGDMLEETSILHDGFDTMIPKRNFHRRYQCLGPESAPVSTHIGCINSSNLLPVRRSLVGSFEESLLSGRYSCGKDNQSIDGFLAILNVTGGSFSPPTQKFPFTVSSIDEDSSLLYYSSIDLAGRLPTNNTKGPKLKRSLSSSDSRSTNSRLRIPVKGRIQLVVSNPEKTPLHTFFCTYDLSDMPAGTKTFMRQKITLSSASPSHPTREESKASDVKVESVQCGSELREFGALFSECSDNGHELEKGRSADMECFSMECDVREPNENGTSGNSENDANAEGCCCQINSCEGGKIYFNRSPKVNDIPAGGVLRYALHLRFLSPFSKKSSKSRYHCKLDMSSQPHSRSRTEEERRFYLYNDIRVVFPQRHSDSDEGEVCGN</sequence>
<dbReference type="Pfam" id="PF13889">
    <property type="entry name" value="Chromosome_seg"/>
    <property type="match status" value="1"/>
</dbReference>
<dbReference type="InterPro" id="IPR027267">
    <property type="entry name" value="AH/BAR_dom_sf"/>
</dbReference>
<gene>
    <name evidence="3" type="primary">At2g33490_4</name>
    <name evidence="3" type="ORF">Zm00014a_026593</name>
</gene>
<dbReference type="InterPro" id="IPR033473">
    <property type="entry name" value="Atos-like_C"/>
</dbReference>
<dbReference type="SMART" id="SM01177">
    <property type="entry name" value="DUF4210"/>
    <property type="match status" value="1"/>
</dbReference>
<proteinExistence type="predicted"/>
<comment type="caution">
    <text evidence="3">The sequence shown here is derived from an EMBL/GenBank/DDBJ whole genome shotgun (WGS) entry which is preliminary data.</text>
</comment>
<reference evidence="3 4" key="1">
    <citation type="journal article" date="2018" name="Nat. Genet.">
        <title>Extensive intraspecific gene order and gene structural variations between Mo17 and other maize genomes.</title>
        <authorList>
            <person name="Sun S."/>
            <person name="Zhou Y."/>
            <person name="Chen J."/>
            <person name="Shi J."/>
            <person name="Zhao H."/>
            <person name="Zhao H."/>
            <person name="Song W."/>
            <person name="Zhang M."/>
            <person name="Cui Y."/>
            <person name="Dong X."/>
            <person name="Liu H."/>
            <person name="Ma X."/>
            <person name="Jiao Y."/>
            <person name="Wang B."/>
            <person name="Wei X."/>
            <person name="Stein J.C."/>
            <person name="Glaubitz J.C."/>
            <person name="Lu F."/>
            <person name="Yu G."/>
            <person name="Liang C."/>
            <person name="Fengler K."/>
            <person name="Li B."/>
            <person name="Rafalski A."/>
            <person name="Schnable P.S."/>
            <person name="Ware D.H."/>
            <person name="Buckler E.S."/>
            <person name="Lai J."/>
        </authorList>
    </citation>
    <scope>NUCLEOTIDE SEQUENCE [LARGE SCALE GENOMIC DNA]</scope>
    <source>
        <strain evidence="4">cv. Missouri 17</strain>
        <tissue evidence="3">Seedling</tissue>
    </source>
</reference>
<dbReference type="CDD" id="cd07307">
    <property type="entry name" value="BAR"/>
    <property type="match status" value="1"/>
</dbReference>
<dbReference type="Proteomes" id="UP000251960">
    <property type="component" value="Chromosome 7"/>
</dbReference>
<feature type="region of interest" description="Disordered" evidence="1">
    <location>
        <begin position="1080"/>
        <end position="1103"/>
    </location>
</feature>
<dbReference type="PANTHER" id="PTHR34119">
    <property type="entry name" value="HYDROXYPROLINE-RICH GLYCOPROTEIN-LIKE"/>
    <property type="match status" value="1"/>
</dbReference>
<dbReference type="InterPro" id="IPR037488">
    <property type="entry name" value="At2g33490-like"/>
</dbReference>
<dbReference type="SUPFAM" id="SSF103657">
    <property type="entry name" value="BAR/IMD domain-like"/>
    <property type="match status" value="1"/>
</dbReference>
<feature type="region of interest" description="Disordered" evidence="1">
    <location>
        <begin position="470"/>
        <end position="492"/>
    </location>
</feature>
<feature type="compositionally biased region" description="Polar residues" evidence="1">
    <location>
        <begin position="354"/>
        <end position="364"/>
    </location>
</feature>